<dbReference type="EMBL" id="JAUHHV010000006">
    <property type="protein sequence ID" value="KAK1420970.1"/>
    <property type="molecule type" value="Genomic_DNA"/>
</dbReference>
<reference evidence="2" key="1">
    <citation type="journal article" date="2023" name="bioRxiv">
        <title>Improved chromosome-level genome assembly for marigold (Tagetes erecta).</title>
        <authorList>
            <person name="Jiang F."/>
            <person name="Yuan L."/>
            <person name="Wang S."/>
            <person name="Wang H."/>
            <person name="Xu D."/>
            <person name="Wang A."/>
            <person name="Fan W."/>
        </authorList>
    </citation>
    <scope>NUCLEOTIDE SEQUENCE</scope>
    <source>
        <strain evidence="2">WSJ</strain>
        <tissue evidence="2">Leaf</tissue>
    </source>
</reference>
<keyword evidence="1" id="KW-1133">Transmembrane helix</keyword>
<feature type="transmembrane region" description="Helical" evidence="1">
    <location>
        <begin position="58"/>
        <end position="78"/>
    </location>
</feature>
<name>A0AAD8KJY9_TARER</name>
<dbReference type="AlphaFoldDB" id="A0AAD8KJY9"/>
<dbReference type="Proteomes" id="UP001229421">
    <property type="component" value="Unassembled WGS sequence"/>
</dbReference>
<evidence type="ECO:0000256" key="1">
    <source>
        <dbReference type="SAM" id="Phobius"/>
    </source>
</evidence>
<keyword evidence="3" id="KW-1185">Reference proteome</keyword>
<keyword evidence="1" id="KW-0472">Membrane</keyword>
<evidence type="ECO:0000313" key="3">
    <source>
        <dbReference type="Proteomes" id="UP001229421"/>
    </source>
</evidence>
<organism evidence="2 3">
    <name type="scientific">Tagetes erecta</name>
    <name type="common">African marigold</name>
    <dbReference type="NCBI Taxonomy" id="13708"/>
    <lineage>
        <taxon>Eukaryota</taxon>
        <taxon>Viridiplantae</taxon>
        <taxon>Streptophyta</taxon>
        <taxon>Embryophyta</taxon>
        <taxon>Tracheophyta</taxon>
        <taxon>Spermatophyta</taxon>
        <taxon>Magnoliopsida</taxon>
        <taxon>eudicotyledons</taxon>
        <taxon>Gunneridae</taxon>
        <taxon>Pentapetalae</taxon>
        <taxon>asterids</taxon>
        <taxon>campanulids</taxon>
        <taxon>Asterales</taxon>
        <taxon>Asteraceae</taxon>
        <taxon>Asteroideae</taxon>
        <taxon>Heliantheae alliance</taxon>
        <taxon>Tageteae</taxon>
        <taxon>Tagetes</taxon>
    </lineage>
</organism>
<accession>A0AAD8KJY9</accession>
<gene>
    <name evidence="2" type="ORF">QVD17_22976</name>
</gene>
<keyword evidence="1" id="KW-0812">Transmembrane</keyword>
<protein>
    <submittedName>
        <fullName evidence="2">Uncharacterized protein</fullName>
    </submittedName>
</protein>
<evidence type="ECO:0000313" key="2">
    <source>
        <dbReference type="EMBL" id="KAK1420970.1"/>
    </source>
</evidence>
<sequence length="83" mass="9809">MCQHIRARTWLFQEQERGCFMRKNVFIGGACYFSSSHNTTTDDLQFKYPNSLSASLSLSYATFSSNYIFFFFFLLLVLQFHNH</sequence>
<comment type="caution">
    <text evidence="2">The sequence shown here is derived from an EMBL/GenBank/DDBJ whole genome shotgun (WGS) entry which is preliminary data.</text>
</comment>
<proteinExistence type="predicted"/>